<proteinExistence type="predicted"/>
<dbReference type="AlphaFoldDB" id="A0AAE0P7X1"/>
<evidence type="ECO:0000256" key="2">
    <source>
        <dbReference type="SAM" id="Phobius"/>
    </source>
</evidence>
<feature type="chain" id="PRO_5042125882" description="Glycoside Hydrolase Family 16" evidence="3">
    <location>
        <begin position="21"/>
        <end position="439"/>
    </location>
</feature>
<organism evidence="4 5">
    <name type="scientific">Podospora didyma</name>
    <dbReference type="NCBI Taxonomy" id="330526"/>
    <lineage>
        <taxon>Eukaryota</taxon>
        <taxon>Fungi</taxon>
        <taxon>Dikarya</taxon>
        <taxon>Ascomycota</taxon>
        <taxon>Pezizomycotina</taxon>
        <taxon>Sordariomycetes</taxon>
        <taxon>Sordariomycetidae</taxon>
        <taxon>Sordariales</taxon>
        <taxon>Podosporaceae</taxon>
        <taxon>Podospora</taxon>
    </lineage>
</organism>
<keyword evidence="2" id="KW-0472">Membrane</keyword>
<feature type="region of interest" description="Disordered" evidence="1">
    <location>
        <begin position="30"/>
        <end position="70"/>
    </location>
</feature>
<evidence type="ECO:0000256" key="1">
    <source>
        <dbReference type="SAM" id="MobiDB-lite"/>
    </source>
</evidence>
<keyword evidence="2" id="KW-1133">Transmembrane helix</keyword>
<feature type="region of interest" description="Disordered" evidence="1">
    <location>
        <begin position="113"/>
        <end position="143"/>
    </location>
</feature>
<keyword evidence="5" id="KW-1185">Reference proteome</keyword>
<accession>A0AAE0P7X1</accession>
<reference evidence="4" key="2">
    <citation type="submission" date="2023-06" db="EMBL/GenBank/DDBJ databases">
        <authorList>
            <consortium name="Lawrence Berkeley National Laboratory"/>
            <person name="Haridas S."/>
            <person name="Hensen N."/>
            <person name="Bonometti L."/>
            <person name="Westerberg I."/>
            <person name="Brannstrom I.O."/>
            <person name="Guillou S."/>
            <person name="Cros-Aarteil S."/>
            <person name="Calhoun S."/>
            <person name="Kuo A."/>
            <person name="Mondo S."/>
            <person name="Pangilinan J."/>
            <person name="Riley R."/>
            <person name="LaButti K."/>
            <person name="Andreopoulos B."/>
            <person name="Lipzen A."/>
            <person name="Chen C."/>
            <person name="Yanf M."/>
            <person name="Daum C."/>
            <person name="Ng V."/>
            <person name="Clum A."/>
            <person name="Steindorff A."/>
            <person name="Ohm R."/>
            <person name="Martin F."/>
            <person name="Silar P."/>
            <person name="Natvig D."/>
            <person name="Lalanne C."/>
            <person name="Gautier V."/>
            <person name="Ament-velasquez S.L."/>
            <person name="Kruys A."/>
            <person name="Hutchinson M.I."/>
            <person name="Powell A.J."/>
            <person name="Barry K."/>
            <person name="Miller A.N."/>
            <person name="Grigoriev I.V."/>
            <person name="Debuchy R."/>
            <person name="Gladieux P."/>
            <person name="Thoren M.H."/>
            <person name="Johannesson H."/>
        </authorList>
    </citation>
    <scope>NUCLEOTIDE SEQUENCE</scope>
    <source>
        <strain evidence="4">CBS 232.78</strain>
    </source>
</reference>
<evidence type="ECO:0000256" key="3">
    <source>
        <dbReference type="SAM" id="SignalP"/>
    </source>
</evidence>
<feature type="signal peptide" evidence="3">
    <location>
        <begin position="1"/>
        <end position="20"/>
    </location>
</feature>
<sequence length="439" mass="47583">MVSLRLFVILFALFGFHVLGAIAAAGAPAAGAPAAGAPKPQQTGGTKPATAPAAGGKPTKPKPTKHQKNKKICNDQVNAELYDQDCNEVGSTDHMQLKKSSTLNVDYDGPSISNIKITPKKKGDGKSKFDSGSGEQSLPDDWTQLPDTQEWVSSQVFDCVTGQTSRDSPSLPPNLANQGVIMAYASTMAVWGLIAESDGWEEARIAYKPPNPYLMVSTTMHRLLLVIVLTIFAFAILRTTAVFQDYNIDYTNPTSTTTSLAISTSQPEPAVKAPKIGPGICTFQKQRGLCTLTLTLSENQSVMRADLYDNTCSPVGQLSSGLKFTGFWYTMPVVPTSQNPAIPKTTLQIKPAITRKFNRTRNQFESIDVSQFAFGDGWFIPNFFHPELDQRYLGVRLDSNKWDTWTSSIQFGCKSAMGNPRAVGGHHGREHAAGVVDAC</sequence>
<evidence type="ECO:0000313" key="4">
    <source>
        <dbReference type="EMBL" id="KAK3395021.1"/>
    </source>
</evidence>
<gene>
    <name evidence="4" type="ORF">B0H63DRAFT_445092</name>
</gene>
<protein>
    <recommendedName>
        <fullName evidence="6">Glycoside Hydrolase Family 16</fullName>
    </recommendedName>
</protein>
<feature type="compositionally biased region" description="Low complexity" evidence="1">
    <location>
        <begin position="30"/>
        <end position="58"/>
    </location>
</feature>
<keyword evidence="3" id="KW-0732">Signal</keyword>
<evidence type="ECO:0008006" key="6">
    <source>
        <dbReference type="Google" id="ProtNLM"/>
    </source>
</evidence>
<evidence type="ECO:0000313" key="5">
    <source>
        <dbReference type="Proteomes" id="UP001285441"/>
    </source>
</evidence>
<comment type="caution">
    <text evidence="4">The sequence shown here is derived from an EMBL/GenBank/DDBJ whole genome shotgun (WGS) entry which is preliminary data.</text>
</comment>
<dbReference type="EMBL" id="JAULSW010000001">
    <property type="protein sequence ID" value="KAK3395021.1"/>
    <property type="molecule type" value="Genomic_DNA"/>
</dbReference>
<dbReference type="Proteomes" id="UP001285441">
    <property type="component" value="Unassembled WGS sequence"/>
</dbReference>
<reference evidence="4" key="1">
    <citation type="journal article" date="2023" name="Mol. Phylogenet. Evol.">
        <title>Genome-scale phylogeny and comparative genomics of the fungal order Sordariales.</title>
        <authorList>
            <person name="Hensen N."/>
            <person name="Bonometti L."/>
            <person name="Westerberg I."/>
            <person name="Brannstrom I.O."/>
            <person name="Guillou S."/>
            <person name="Cros-Aarteil S."/>
            <person name="Calhoun S."/>
            <person name="Haridas S."/>
            <person name="Kuo A."/>
            <person name="Mondo S."/>
            <person name="Pangilinan J."/>
            <person name="Riley R."/>
            <person name="LaButti K."/>
            <person name="Andreopoulos B."/>
            <person name="Lipzen A."/>
            <person name="Chen C."/>
            <person name="Yan M."/>
            <person name="Daum C."/>
            <person name="Ng V."/>
            <person name="Clum A."/>
            <person name="Steindorff A."/>
            <person name="Ohm R.A."/>
            <person name="Martin F."/>
            <person name="Silar P."/>
            <person name="Natvig D.O."/>
            <person name="Lalanne C."/>
            <person name="Gautier V."/>
            <person name="Ament-Velasquez S.L."/>
            <person name="Kruys A."/>
            <person name="Hutchinson M.I."/>
            <person name="Powell A.J."/>
            <person name="Barry K."/>
            <person name="Miller A.N."/>
            <person name="Grigoriev I.V."/>
            <person name="Debuchy R."/>
            <person name="Gladieux P."/>
            <person name="Hiltunen Thoren M."/>
            <person name="Johannesson H."/>
        </authorList>
    </citation>
    <scope>NUCLEOTIDE SEQUENCE</scope>
    <source>
        <strain evidence="4">CBS 232.78</strain>
    </source>
</reference>
<feature type="transmembrane region" description="Helical" evidence="2">
    <location>
        <begin position="223"/>
        <end position="243"/>
    </location>
</feature>
<keyword evidence="2" id="KW-0812">Transmembrane</keyword>
<name>A0AAE0P7X1_9PEZI</name>
<feature type="compositionally biased region" description="Basic residues" evidence="1">
    <location>
        <begin position="59"/>
        <end position="70"/>
    </location>
</feature>